<evidence type="ECO:0000256" key="2">
    <source>
        <dbReference type="RuleBase" id="RU003971"/>
    </source>
</evidence>
<evidence type="ECO:0000256" key="1">
    <source>
        <dbReference type="ARBA" id="ARBA00010134"/>
    </source>
</evidence>
<feature type="compositionally biased region" description="Low complexity" evidence="3">
    <location>
        <begin position="105"/>
        <end position="115"/>
    </location>
</feature>
<dbReference type="InterPro" id="IPR002398">
    <property type="entry name" value="Pept_C14"/>
</dbReference>
<dbReference type="GO" id="GO:0006915">
    <property type="term" value="P:apoptotic process"/>
    <property type="evidence" value="ECO:0007669"/>
    <property type="project" value="TreeGrafter"/>
</dbReference>
<dbReference type="InterPro" id="IPR002138">
    <property type="entry name" value="Pept_C14_p10"/>
</dbReference>
<dbReference type="GO" id="GO:0043525">
    <property type="term" value="P:positive regulation of neuron apoptotic process"/>
    <property type="evidence" value="ECO:0007669"/>
    <property type="project" value="TreeGrafter"/>
</dbReference>
<dbReference type="AlphaFoldDB" id="A0A6P4FPX2"/>
<gene>
    <name evidence="8" type="primary">LOC108053592</name>
    <name evidence="6" type="synonym">108053592</name>
</gene>
<dbReference type="PRINTS" id="PR00376">
    <property type="entry name" value="IL1BCENZYME"/>
</dbReference>
<dbReference type="SMART" id="SM00115">
    <property type="entry name" value="CASc"/>
    <property type="match status" value="1"/>
</dbReference>
<dbReference type="PANTHER" id="PTHR10454">
    <property type="entry name" value="CASPASE"/>
    <property type="match status" value="1"/>
</dbReference>
<evidence type="ECO:0000259" key="5">
    <source>
        <dbReference type="PROSITE" id="PS50208"/>
    </source>
</evidence>
<dbReference type="InterPro" id="IPR001309">
    <property type="entry name" value="Pept_C14_p20"/>
</dbReference>
<dbReference type="SUPFAM" id="SSF52129">
    <property type="entry name" value="Caspase-like"/>
    <property type="match status" value="1"/>
</dbReference>
<feature type="compositionally biased region" description="Basic and acidic residues" evidence="3">
    <location>
        <begin position="1"/>
        <end position="12"/>
    </location>
</feature>
<feature type="compositionally biased region" description="Low complexity" evidence="3">
    <location>
        <begin position="33"/>
        <end position="43"/>
    </location>
</feature>
<reference evidence="8" key="2">
    <citation type="submission" date="2025-04" db="UniProtKB">
        <authorList>
            <consortium name="RefSeq"/>
        </authorList>
    </citation>
    <scope>IDENTIFICATION</scope>
</reference>
<name>A0A6P4FPX2_DRORH</name>
<dbReference type="InterPro" id="IPR029030">
    <property type="entry name" value="Caspase-like_dom_sf"/>
</dbReference>
<evidence type="ECO:0000313" key="7">
    <source>
        <dbReference type="Proteomes" id="UP001652680"/>
    </source>
</evidence>
<dbReference type="PROSITE" id="PS50207">
    <property type="entry name" value="CASPASE_P10"/>
    <property type="match status" value="1"/>
</dbReference>
<dbReference type="GO" id="GO:0004197">
    <property type="term" value="F:cysteine-type endopeptidase activity"/>
    <property type="evidence" value="ECO:0007669"/>
    <property type="project" value="InterPro"/>
</dbReference>
<comment type="similarity">
    <text evidence="1 2">Belongs to the peptidase C14A family.</text>
</comment>
<dbReference type="GO" id="GO:0005737">
    <property type="term" value="C:cytoplasm"/>
    <property type="evidence" value="ECO:0007669"/>
    <property type="project" value="TreeGrafter"/>
</dbReference>
<dbReference type="GeneID" id="108053592"/>
<sequence length="553" mass="59953">MGWWSKKTETDRSQPSQSQSQALVLQDPRTRVKTTSAATETTNTAVQNSTITDSNKQTVTFVSTRQTVTHKQTAQITETTTRRTPNQLELETLMAQLRMGGNGATGTTTTTTTTTSRSRPPSLNGVSFRSTQPFKATASNGGKRSSTLVKTEQTTVTKKNGNTVTQHVETQRVNIKGKGTKTTWPPFSSTAKSSASTYVSPYAQKPSLAITYTSPYAKATPGSTSSSVSSITSLPSTPKPTSSSTSFTSFFKPSPKPADKVLTSTAVPKPYISAPSPKPADKALTSTAVPKPFFSLGGSTTNAKPKVAATPRILDAQGTIPASLGSSKSSLTKSKLKPARVYIFNHERFDSKNEFRTGSAQDVRVLRAAFEQLKCKVEVITDATLATVKRTVKMLETKDFEEKSALVLVVLSHGTRNDRLAAKDDDYSLDYDVLFPILRNRTLKDKPKLLFVQACKGANELGGFMTDAAQPNGSPNEILKCYSTYEGYVSYRTEDGTPFIQTLCEALNQKGKTSDIDTIMTDVRRVVKAQTKDGQIPSVTSTLTSKYVFGDYM</sequence>
<protein>
    <submittedName>
        <fullName evidence="8">Flocculation protein FLO11-like</fullName>
    </submittedName>
</protein>
<dbReference type="Pfam" id="PF00656">
    <property type="entry name" value="Peptidase_C14"/>
    <property type="match status" value="1"/>
</dbReference>
<evidence type="ECO:0000313" key="8">
    <source>
        <dbReference type="RefSeq" id="XP_016991782.1"/>
    </source>
</evidence>
<proteinExistence type="inferred from homology"/>
<reference evidence="6" key="3">
    <citation type="submission" date="2025-05" db="UniProtKB">
        <authorList>
            <consortium name="EnsemblMetazoa"/>
        </authorList>
    </citation>
    <scope>IDENTIFICATION</scope>
</reference>
<feature type="compositionally biased region" description="Polar residues" evidence="3">
    <location>
        <begin position="13"/>
        <end position="23"/>
    </location>
</feature>
<dbReference type="EnsemblMetazoa" id="XM_017136293.2">
    <property type="protein sequence ID" value="XP_016991782.1"/>
    <property type="gene ID" value="LOC108053592"/>
</dbReference>
<dbReference type="Gene3D" id="3.40.50.1460">
    <property type="match status" value="1"/>
</dbReference>
<feature type="region of interest" description="Disordered" evidence="3">
    <location>
        <begin position="1"/>
        <end position="43"/>
    </location>
</feature>
<dbReference type="OrthoDB" id="6114029at2759"/>
<dbReference type="InterPro" id="IPR015917">
    <property type="entry name" value="Pept_C14A"/>
</dbReference>
<dbReference type="GO" id="GO:0006508">
    <property type="term" value="P:proteolysis"/>
    <property type="evidence" value="ECO:0007669"/>
    <property type="project" value="InterPro"/>
</dbReference>
<evidence type="ECO:0000256" key="3">
    <source>
        <dbReference type="SAM" id="MobiDB-lite"/>
    </source>
</evidence>
<feature type="domain" description="Caspase family p20" evidence="5">
    <location>
        <begin position="343"/>
        <end position="459"/>
    </location>
</feature>
<feature type="domain" description="Caspase family p10" evidence="4">
    <location>
        <begin position="477"/>
        <end position="551"/>
    </location>
</feature>
<organism evidence="8">
    <name type="scientific">Drosophila rhopaloa</name>
    <name type="common">Fruit fly</name>
    <dbReference type="NCBI Taxonomy" id="1041015"/>
    <lineage>
        <taxon>Eukaryota</taxon>
        <taxon>Metazoa</taxon>
        <taxon>Ecdysozoa</taxon>
        <taxon>Arthropoda</taxon>
        <taxon>Hexapoda</taxon>
        <taxon>Insecta</taxon>
        <taxon>Pterygota</taxon>
        <taxon>Neoptera</taxon>
        <taxon>Endopterygota</taxon>
        <taxon>Diptera</taxon>
        <taxon>Brachycera</taxon>
        <taxon>Muscomorpha</taxon>
        <taxon>Ephydroidea</taxon>
        <taxon>Drosophilidae</taxon>
        <taxon>Drosophila</taxon>
        <taxon>Sophophora</taxon>
    </lineage>
</organism>
<feature type="compositionally biased region" description="Low complexity" evidence="3">
    <location>
        <begin position="220"/>
        <end position="253"/>
    </location>
</feature>
<dbReference type="RefSeq" id="XP_016991782.1">
    <property type="nucleotide sequence ID" value="XM_017136293.1"/>
</dbReference>
<feature type="region of interest" description="Disordered" evidence="3">
    <location>
        <begin position="218"/>
        <end position="253"/>
    </location>
</feature>
<evidence type="ECO:0000259" key="4">
    <source>
        <dbReference type="PROSITE" id="PS50207"/>
    </source>
</evidence>
<accession>A0A6P4FPX2</accession>
<dbReference type="OMA" id="FMSTRQT"/>
<dbReference type="PANTHER" id="PTHR10454:SF232">
    <property type="entry name" value="AT03047P-RELATED"/>
    <property type="match status" value="1"/>
</dbReference>
<reference evidence="7" key="1">
    <citation type="journal article" date="2021" name="Elife">
        <title>Highly contiguous assemblies of 101 drosophilid genomes.</title>
        <authorList>
            <person name="Kim B.Y."/>
            <person name="Wang J.R."/>
            <person name="Miller D.E."/>
            <person name="Barmina O."/>
            <person name="Delaney E."/>
            <person name="Thompson A."/>
            <person name="Comeault A.A."/>
            <person name="Peede D."/>
            <person name="D'Agostino E.R."/>
            <person name="Pelaez J."/>
            <person name="Aguilar J.M."/>
            <person name="Haji D."/>
            <person name="Matsunaga T."/>
            <person name="Armstrong E.E."/>
            <person name="Zych M."/>
            <person name="Ogawa Y."/>
            <person name="Stamenkovic-Radak M."/>
            <person name="Jelic M."/>
            <person name="Veselinovic M.S."/>
            <person name="Tanaskovic M."/>
            <person name="Eric P."/>
            <person name="Gao J.J."/>
            <person name="Katoh T.K."/>
            <person name="Toda M.J."/>
            <person name="Watabe H."/>
            <person name="Watada M."/>
            <person name="Davis J.S."/>
            <person name="Moyle L.C."/>
            <person name="Manoli G."/>
            <person name="Bertolini E."/>
            <person name="Kostal V."/>
            <person name="Hawley R.S."/>
            <person name="Takahashi A."/>
            <person name="Jones C.D."/>
            <person name="Price D.K."/>
            <person name="Whiteman N."/>
            <person name="Kopp A."/>
            <person name="Matute D.R."/>
            <person name="Petrov D.A."/>
        </authorList>
    </citation>
    <scope>NUCLEOTIDE SEQUENCE [LARGE SCALE GENOMIC DNA]</scope>
</reference>
<dbReference type="InterPro" id="IPR011600">
    <property type="entry name" value="Pept_C14_caspase"/>
</dbReference>
<evidence type="ECO:0000313" key="6">
    <source>
        <dbReference type="EnsemblMetazoa" id="XP_016991782.1"/>
    </source>
</evidence>
<keyword evidence="7" id="KW-1185">Reference proteome</keyword>
<feature type="region of interest" description="Disordered" evidence="3">
    <location>
        <begin position="100"/>
        <end position="155"/>
    </location>
</feature>
<feature type="compositionally biased region" description="Polar residues" evidence="3">
    <location>
        <begin position="116"/>
        <end position="152"/>
    </location>
</feature>
<dbReference type="Proteomes" id="UP001652680">
    <property type="component" value="Unassembled WGS sequence"/>
</dbReference>
<dbReference type="PROSITE" id="PS50208">
    <property type="entry name" value="CASPASE_P20"/>
    <property type="match status" value="1"/>
</dbReference>